<dbReference type="InterPro" id="IPR006566">
    <property type="entry name" value="FBD"/>
</dbReference>
<reference evidence="2" key="1">
    <citation type="submission" date="2022-04" db="EMBL/GenBank/DDBJ databases">
        <title>A functionally conserved STORR gene fusion in Papaver species that diverged 16.8 million years ago.</title>
        <authorList>
            <person name="Catania T."/>
        </authorList>
    </citation>
    <scope>NUCLEOTIDE SEQUENCE</scope>
    <source>
        <strain evidence="2">S-188037</strain>
    </source>
</reference>
<dbReference type="PANTHER" id="PTHR31900:SF27">
    <property type="entry name" value="FBD DOMAIN-CONTAINING PROTEIN"/>
    <property type="match status" value="1"/>
</dbReference>
<dbReference type="InterPro" id="IPR032675">
    <property type="entry name" value="LRR_dom_sf"/>
</dbReference>
<name>A0AAD4T935_9MAGN</name>
<dbReference type="SMART" id="SM00579">
    <property type="entry name" value="FBD"/>
    <property type="match status" value="1"/>
</dbReference>
<dbReference type="Proteomes" id="UP001202328">
    <property type="component" value="Unassembled WGS sequence"/>
</dbReference>
<dbReference type="Gene3D" id="1.20.1280.50">
    <property type="match status" value="1"/>
</dbReference>
<dbReference type="InterPro" id="IPR036047">
    <property type="entry name" value="F-box-like_dom_sf"/>
</dbReference>
<dbReference type="PANTHER" id="PTHR31900">
    <property type="entry name" value="F-BOX/RNI SUPERFAMILY PROTEIN-RELATED"/>
    <property type="match status" value="1"/>
</dbReference>
<dbReference type="EMBL" id="JAJJMB010004060">
    <property type="protein sequence ID" value="KAI3944268.1"/>
    <property type="molecule type" value="Genomic_DNA"/>
</dbReference>
<dbReference type="AlphaFoldDB" id="A0AAD4T935"/>
<dbReference type="Gene3D" id="3.80.10.10">
    <property type="entry name" value="Ribonuclease Inhibitor"/>
    <property type="match status" value="1"/>
</dbReference>
<accession>A0AAD4T935</accession>
<dbReference type="Pfam" id="PF08387">
    <property type="entry name" value="FBD"/>
    <property type="match status" value="1"/>
</dbReference>
<dbReference type="InterPro" id="IPR001810">
    <property type="entry name" value="F-box_dom"/>
</dbReference>
<dbReference type="Pfam" id="PF24758">
    <property type="entry name" value="LRR_At5g56370"/>
    <property type="match status" value="1"/>
</dbReference>
<evidence type="ECO:0000313" key="3">
    <source>
        <dbReference type="Proteomes" id="UP001202328"/>
    </source>
</evidence>
<dbReference type="InterPro" id="IPR050232">
    <property type="entry name" value="FBL13/AtMIF1-like"/>
</dbReference>
<evidence type="ECO:0000313" key="2">
    <source>
        <dbReference type="EMBL" id="KAI3944268.1"/>
    </source>
</evidence>
<organism evidence="2 3">
    <name type="scientific">Papaver atlanticum</name>
    <dbReference type="NCBI Taxonomy" id="357466"/>
    <lineage>
        <taxon>Eukaryota</taxon>
        <taxon>Viridiplantae</taxon>
        <taxon>Streptophyta</taxon>
        <taxon>Embryophyta</taxon>
        <taxon>Tracheophyta</taxon>
        <taxon>Spermatophyta</taxon>
        <taxon>Magnoliopsida</taxon>
        <taxon>Ranunculales</taxon>
        <taxon>Papaveraceae</taxon>
        <taxon>Papaveroideae</taxon>
        <taxon>Papaver</taxon>
    </lineage>
</organism>
<comment type="caution">
    <text evidence="2">The sequence shown here is derived from an EMBL/GenBank/DDBJ whole genome shotgun (WGS) entry which is preliminary data.</text>
</comment>
<dbReference type="SUPFAM" id="SSF52047">
    <property type="entry name" value="RNI-like"/>
    <property type="match status" value="1"/>
</dbReference>
<dbReference type="CDD" id="cd22160">
    <property type="entry name" value="F-box_AtFBL13-like"/>
    <property type="match status" value="1"/>
</dbReference>
<dbReference type="InterPro" id="IPR055411">
    <property type="entry name" value="LRR_FXL15/At3g58940/PEG3-like"/>
</dbReference>
<protein>
    <recommendedName>
        <fullName evidence="1">FBD domain-containing protein</fullName>
    </recommendedName>
</protein>
<sequence>MQGKTKSLCCSKYHEEEEIDRISRLPDNLIHEILSFNDMKLAVQTCVLSKRWRNIWMSLPSITLVLDAFAQEKTYSMDRFVGFVDKVFDLRDDSDIQNLNLGSVIHDDASIETHNRWIIAAVTRNVLNLTVVVAYSLNSPYEFPQQLLNCRSLKSLGIKLGGRQFGNRYTHVIVPKSMSLPQIEALCLDGISISNLDLQRLFSSCPCMEKVMIRKCNIQTENQRNIIIDFQSLEAFQLIDNRHTRLGWGDHSLTYTTKISAPNVKSFTFKGCMTEDFSLENLSSLIAAHLNMRLREDEADETAETYYELPAEEKEVFAKRMMKFLGAVQKVQQLILSSGFLEVLLQAPSTLYHQPPQLRNLESLQLEMRYTRGCLRSIAYLLKISPVIMTLILESKESNLADVGDDWDEGFSLTCMFSHLKFVEISEVEGCDNELKFLRFLLKNSMALEKVNLFFQSTSDLLDNGRQLRRFMRNVRVLPAASSSIQMNFI</sequence>
<feature type="domain" description="FBD" evidence="1">
    <location>
        <begin position="414"/>
        <end position="490"/>
    </location>
</feature>
<proteinExistence type="predicted"/>
<dbReference type="InterPro" id="IPR053781">
    <property type="entry name" value="F-box_AtFBL13-like"/>
</dbReference>
<dbReference type="SUPFAM" id="SSF81383">
    <property type="entry name" value="F-box domain"/>
    <property type="match status" value="1"/>
</dbReference>
<evidence type="ECO:0000259" key="1">
    <source>
        <dbReference type="SMART" id="SM00579"/>
    </source>
</evidence>
<gene>
    <name evidence="2" type="ORF">MKW98_016498</name>
</gene>
<dbReference type="Pfam" id="PF00646">
    <property type="entry name" value="F-box"/>
    <property type="match status" value="1"/>
</dbReference>
<keyword evidence="3" id="KW-1185">Reference proteome</keyword>